<accession>T1L3Q4</accession>
<evidence type="ECO:0000313" key="3">
    <source>
        <dbReference type="Proteomes" id="UP000015104"/>
    </source>
</evidence>
<dbReference type="EnsemblMetazoa" id="tetur36g00740.1">
    <property type="protein sequence ID" value="tetur36g00740.1"/>
    <property type="gene ID" value="tetur36g00740"/>
</dbReference>
<keyword evidence="3" id="KW-1185">Reference proteome</keyword>
<protein>
    <recommendedName>
        <fullName evidence="4">Ionotropic glutamate receptor C-terminal domain-containing protein</fullName>
    </recommendedName>
</protein>
<reference evidence="3" key="1">
    <citation type="submission" date="2011-08" db="EMBL/GenBank/DDBJ databases">
        <authorList>
            <person name="Rombauts S."/>
        </authorList>
    </citation>
    <scope>NUCLEOTIDE SEQUENCE</scope>
    <source>
        <strain evidence="3">London</strain>
    </source>
</reference>
<evidence type="ECO:0000313" key="2">
    <source>
        <dbReference type="EnsemblMetazoa" id="tetur36g00740.1"/>
    </source>
</evidence>
<organism evidence="2 3">
    <name type="scientific">Tetranychus urticae</name>
    <name type="common">Two-spotted spider mite</name>
    <dbReference type="NCBI Taxonomy" id="32264"/>
    <lineage>
        <taxon>Eukaryota</taxon>
        <taxon>Metazoa</taxon>
        <taxon>Ecdysozoa</taxon>
        <taxon>Arthropoda</taxon>
        <taxon>Chelicerata</taxon>
        <taxon>Arachnida</taxon>
        <taxon>Acari</taxon>
        <taxon>Acariformes</taxon>
        <taxon>Trombidiformes</taxon>
        <taxon>Prostigmata</taxon>
        <taxon>Eleutherengona</taxon>
        <taxon>Raphignathae</taxon>
        <taxon>Tetranychoidea</taxon>
        <taxon>Tetranychidae</taxon>
        <taxon>Tetranychus</taxon>
    </lineage>
</organism>
<keyword evidence="1" id="KW-1133">Transmembrane helix</keyword>
<feature type="transmembrane region" description="Helical" evidence="1">
    <location>
        <begin position="309"/>
        <end position="326"/>
    </location>
</feature>
<keyword evidence="1" id="KW-0472">Membrane</keyword>
<dbReference type="Proteomes" id="UP000015104">
    <property type="component" value="Unassembled WGS sequence"/>
</dbReference>
<feature type="transmembrane region" description="Helical" evidence="1">
    <location>
        <begin position="86"/>
        <end position="107"/>
    </location>
</feature>
<evidence type="ECO:0000256" key="1">
    <source>
        <dbReference type="SAM" id="Phobius"/>
    </source>
</evidence>
<keyword evidence="1" id="KW-0812">Transmembrane</keyword>
<dbReference type="EMBL" id="CAEY01001042">
    <property type="status" value="NOT_ANNOTATED_CDS"/>
    <property type="molecule type" value="Genomic_DNA"/>
</dbReference>
<name>T1L3Q4_TETUR</name>
<proteinExistence type="predicted"/>
<evidence type="ECO:0008006" key="4">
    <source>
        <dbReference type="Google" id="ProtNLM"/>
    </source>
</evidence>
<sequence length="345" mass="38668">MLLIKFVEEGQWGVWKEGVGYTDGMLGALQSNEANKPLLPVSLDTKDPPGVFTAPIEENTYHLASVFFEAIQAILTRQIFGTPKTFFLLTFACLLNALFGAINNASFKTTAIVRSTKEQVKSLLDIIKMNKSPWFFDGLSQYELFEAGVTPEFKQVYEYAVKKDLATPKALVENAVSLLSRDLCLNVVTLTTLRPTEFIKIYLEYYCSSELGSPQSVFVSNPYHSTVKMSLFNPCTDGPVAEEMIRRDKAFYSMLLETGINLHGVELMRKFLIKSTGSLLGLKSGSQTDDSDLYSLSASPLKLSNFEDLFILQFFAAIMALFIEFGNQIYHRCIKLNPIYVGNTY</sequence>
<dbReference type="AlphaFoldDB" id="T1L3Q4"/>
<dbReference type="HOGENOM" id="CLU_689524_0_0_1"/>
<reference evidence="2" key="2">
    <citation type="submission" date="2015-06" db="UniProtKB">
        <authorList>
            <consortium name="EnsemblMetazoa"/>
        </authorList>
    </citation>
    <scope>IDENTIFICATION</scope>
</reference>